<reference evidence="1 2" key="1">
    <citation type="submission" date="2015-08" db="EMBL/GenBank/DDBJ databases">
        <title>Next Generation Sequencing and Analysis of the Genome of Puccinia sorghi L Schw, the Causal Agent of Maize Common Rust.</title>
        <authorList>
            <person name="Rochi L."/>
            <person name="Burguener G."/>
            <person name="Darino M."/>
            <person name="Turjanski A."/>
            <person name="Kreff E."/>
            <person name="Dieguez M.J."/>
            <person name="Sacco F."/>
        </authorList>
    </citation>
    <scope>NUCLEOTIDE SEQUENCE [LARGE SCALE GENOMIC DNA]</scope>
    <source>
        <strain evidence="1 2">RO10H11247</strain>
    </source>
</reference>
<accession>A0A0L6UBX2</accession>
<organism evidence="1 2">
    <name type="scientific">Puccinia sorghi</name>
    <dbReference type="NCBI Taxonomy" id="27349"/>
    <lineage>
        <taxon>Eukaryota</taxon>
        <taxon>Fungi</taxon>
        <taxon>Dikarya</taxon>
        <taxon>Basidiomycota</taxon>
        <taxon>Pucciniomycotina</taxon>
        <taxon>Pucciniomycetes</taxon>
        <taxon>Pucciniales</taxon>
        <taxon>Pucciniaceae</taxon>
        <taxon>Puccinia</taxon>
    </lineage>
</organism>
<evidence type="ECO:0000313" key="1">
    <source>
        <dbReference type="EMBL" id="KNZ45310.1"/>
    </source>
</evidence>
<name>A0A0L6UBX2_9BASI</name>
<sequence>LPTETVLLSTAQWADGKNSAPGIQIFLENNKCNDVCRALNLGEVIDLQWQRPSESSEAQVPQSNTSVSLAHLLIGNEQLTEAQDFFIPSQVILPVPSPVANPDNTSDQNLSEIP</sequence>
<proteinExistence type="predicted"/>
<feature type="non-terminal residue" evidence="1">
    <location>
        <position position="1"/>
    </location>
</feature>
<dbReference type="VEuPathDB" id="FungiDB:VP01_8271g1"/>
<dbReference type="OrthoDB" id="2505915at2759"/>
<dbReference type="AlphaFoldDB" id="A0A0L6UBX2"/>
<comment type="caution">
    <text evidence="1">The sequence shown here is derived from an EMBL/GenBank/DDBJ whole genome shotgun (WGS) entry which is preliminary data.</text>
</comment>
<evidence type="ECO:0000313" key="2">
    <source>
        <dbReference type="Proteomes" id="UP000037035"/>
    </source>
</evidence>
<gene>
    <name evidence="1" type="ORF">VP01_8271g1</name>
</gene>
<dbReference type="Proteomes" id="UP000037035">
    <property type="component" value="Unassembled WGS sequence"/>
</dbReference>
<dbReference type="EMBL" id="LAVV01013795">
    <property type="protein sequence ID" value="KNZ45310.1"/>
    <property type="molecule type" value="Genomic_DNA"/>
</dbReference>
<keyword evidence="2" id="KW-1185">Reference proteome</keyword>
<protein>
    <submittedName>
        <fullName evidence="1">AlphaK A7</fullName>
    </submittedName>
</protein>